<evidence type="ECO:0000259" key="4">
    <source>
        <dbReference type="Pfam" id="PF00389"/>
    </source>
</evidence>
<dbReference type="EMBL" id="MNUU01000020">
    <property type="protein sequence ID" value="OIO08181.1"/>
    <property type="molecule type" value="Genomic_DNA"/>
</dbReference>
<dbReference type="InterPro" id="IPR036291">
    <property type="entry name" value="NAD(P)-bd_dom_sf"/>
</dbReference>
<dbReference type="AlphaFoldDB" id="A0A1J4TBJ3"/>
<dbReference type="GO" id="GO:0051287">
    <property type="term" value="F:NAD binding"/>
    <property type="evidence" value="ECO:0007669"/>
    <property type="project" value="InterPro"/>
</dbReference>
<reference evidence="6 7" key="1">
    <citation type="journal article" date="2016" name="Environ. Microbiol.">
        <title>Genomic resolution of a cold subsurface aquifer community provides metabolic insights for novel microbes adapted to high CO concentrations.</title>
        <authorList>
            <person name="Probst A.J."/>
            <person name="Castelle C.J."/>
            <person name="Singh A."/>
            <person name="Brown C.T."/>
            <person name="Anantharaman K."/>
            <person name="Sharon I."/>
            <person name="Hug L.A."/>
            <person name="Burstein D."/>
            <person name="Emerson J.B."/>
            <person name="Thomas B.C."/>
            <person name="Banfield J.F."/>
        </authorList>
    </citation>
    <scope>NUCLEOTIDE SEQUENCE [LARGE SCALE GENOMIC DNA]</scope>
    <source>
        <strain evidence="6">CG1_02_37_44</strain>
    </source>
</reference>
<dbReference type="GO" id="GO:0016616">
    <property type="term" value="F:oxidoreductase activity, acting on the CH-OH group of donors, NAD or NADP as acceptor"/>
    <property type="evidence" value="ECO:0007669"/>
    <property type="project" value="InterPro"/>
</dbReference>
<accession>A0A1J4TBJ3</accession>
<dbReference type="Pfam" id="PF02826">
    <property type="entry name" value="2-Hacid_dh_C"/>
    <property type="match status" value="1"/>
</dbReference>
<dbReference type="SUPFAM" id="SSF52283">
    <property type="entry name" value="Formate/glycerate dehydrogenase catalytic domain-like"/>
    <property type="match status" value="1"/>
</dbReference>
<dbReference type="PANTHER" id="PTHR42789:SF1">
    <property type="entry name" value="D-ISOMER SPECIFIC 2-HYDROXYACID DEHYDROGENASE FAMILY PROTEIN (AFU_ORTHOLOGUE AFUA_6G10090)"/>
    <property type="match status" value="1"/>
</dbReference>
<dbReference type="InterPro" id="IPR016181">
    <property type="entry name" value="Acyl_CoA_acyltransferase"/>
</dbReference>
<evidence type="ECO:0000259" key="5">
    <source>
        <dbReference type="Pfam" id="PF02826"/>
    </source>
</evidence>
<proteinExistence type="inferred from homology"/>
<feature type="domain" description="D-isomer specific 2-hydroxyacid dehydrogenase NAD-binding" evidence="5">
    <location>
        <begin position="118"/>
        <end position="285"/>
    </location>
</feature>
<comment type="caution">
    <text evidence="6">The sequence shown here is derived from an EMBL/GenBank/DDBJ whole genome shotgun (WGS) entry which is preliminary data.</text>
</comment>
<dbReference type="SUPFAM" id="SSF55729">
    <property type="entry name" value="Acyl-CoA N-acyltransferases (Nat)"/>
    <property type="match status" value="1"/>
</dbReference>
<name>A0A1J4TBJ3_9BACT</name>
<dbReference type="Pfam" id="PF00389">
    <property type="entry name" value="2-Hacid_dh"/>
    <property type="match status" value="1"/>
</dbReference>
<organism evidence="6 7">
    <name type="scientific">Candidatus Falkowbacteria bacterium CG1_02_37_44</name>
    <dbReference type="NCBI Taxonomy" id="1805146"/>
    <lineage>
        <taxon>Bacteria</taxon>
        <taxon>Candidatus Falkowiibacteriota</taxon>
    </lineage>
</organism>
<evidence type="ECO:0000256" key="3">
    <source>
        <dbReference type="ARBA" id="ARBA00023027"/>
    </source>
</evidence>
<dbReference type="Gene3D" id="3.40.50.720">
    <property type="entry name" value="NAD(P)-binding Rossmann-like Domain"/>
    <property type="match status" value="2"/>
</dbReference>
<evidence type="ECO:0000256" key="1">
    <source>
        <dbReference type="ARBA" id="ARBA00005854"/>
    </source>
</evidence>
<evidence type="ECO:0008006" key="8">
    <source>
        <dbReference type="Google" id="ProtNLM"/>
    </source>
</evidence>
<dbReference type="Proteomes" id="UP000183192">
    <property type="component" value="Unassembled WGS sequence"/>
</dbReference>
<comment type="similarity">
    <text evidence="1">Belongs to the D-isomer specific 2-hydroxyacid dehydrogenase family.</text>
</comment>
<dbReference type="SUPFAM" id="SSF51735">
    <property type="entry name" value="NAD(P)-binding Rossmann-fold domains"/>
    <property type="match status" value="1"/>
</dbReference>
<protein>
    <recommendedName>
        <fullName evidence="8">D-isomer specific 2-hydroxyacid dehydrogenase NAD-binding domain-containing protein</fullName>
    </recommendedName>
</protein>
<evidence type="ECO:0000313" key="6">
    <source>
        <dbReference type="EMBL" id="OIO08181.1"/>
    </source>
</evidence>
<dbReference type="PANTHER" id="PTHR42789">
    <property type="entry name" value="D-ISOMER SPECIFIC 2-HYDROXYACID DEHYDROGENASE FAMILY PROTEIN (AFU_ORTHOLOGUE AFUA_6G10090)"/>
    <property type="match status" value="1"/>
</dbReference>
<dbReference type="STRING" id="1805146.AUJ27_01045"/>
<evidence type="ECO:0000256" key="2">
    <source>
        <dbReference type="ARBA" id="ARBA00023002"/>
    </source>
</evidence>
<gene>
    <name evidence="6" type="ORF">AUJ27_01045</name>
</gene>
<keyword evidence="2" id="KW-0560">Oxidoreductase</keyword>
<dbReference type="InterPro" id="IPR006139">
    <property type="entry name" value="D-isomer_2_OHA_DH_cat_dom"/>
</dbReference>
<dbReference type="InterPro" id="IPR050857">
    <property type="entry name" value="D-2-hydroxyacid_DH"/>
</dbReference>
<dbReference type="InterPro" id="IPR006140">
    <property type="entry name" value="D-isomer_DH_NAD-bd"/>
</dbReference>
<sequence>MVQKNVFGKMVFLNYRGPELWTQYWHRIDHLTINKILISKDDPNLQFELKNADALLLKPVGDKINKAFIDLAPKLKYIGMLGTGTGGIDLAYCNSKKIVVTNISDYATEGVVEITFGWIFDQIREIEREKNEARQGDCSGSTFGGVEIKGKNFGVIGLGNIGHRTAEIAKAFGANVRYWSRNRRESDEKILDIEYMDINNLLQTSDFVTLNISFTPETKNFFDGERINLIKKGSILINPSPMELINFDALVKRLNKNDMTFIFDHSDEVEPKQLNVLKHFSNCIIHLPIGFTTEEAMATKQESFAKNIESFLRGSPKNVVKLDFRIVRTPLTGPGYEPMIVPTKKQWSQVNLRPINKNDYKRILSFDNLVYPTADPVTPTTMGTWYVNNPEFGMVYELGGRTVGVCAFIPLKRSSWEKLINGKLSESDLGSKDLFNNRKDNEIALHIYHIEKLLLTENYYVRILSDLNKLVENLRKTNPKLKITGFSCLGTSSLFLGLFQNRFNFREKKFISTEHILLKGKKLSLFDEKDGGQKGLAKKLQNGYTYYQRCRMIVLEPSDFSLVWSYVKK</sequence>
<feature type="domain" description="D-isomer specific 2-hydroxyacid dehydrogenase catalytic" evidence="4">
    <location>
        <begin position="43"/>
        <end position="320"/>
    </location>
</feature>
<keyword evidence="3" id="KW-0520">NAD</keyword>
<evidence type="ECO:0000313" key="7">
    <source>
        <dbReference type="Proteomes" id="UP000183192"/>
    </source>
</evidence>